<dbReference type="Proteomes" id="UP000265800">
    <property type="component" value="Unassembled WGS sequence"/>
</dbReference>
<evidence type="ECO:0000256" key="1">
    <source>
        <dbReference type="ARBA" id="ARBA00009175"/>
    </source>
</evidence>
<keyword evidence="2 4" id="KW-0479">Metal-binding</keyword>
<evidence type="ECO:0000256" key="2">
    <source>
        <dbReference type="ARBA" id="ARBA00022723"/>
    </source>
</evidence>
<evidence type="ECO:0000256" key="4">
    <source>
        <dbReference type="PIRSR" id="PIRSR004846-1"/>
    </source>
</evidence>
<sequence>MGRWWMVLGWVGLFWAQAQSVRVVAASDLQYALPEIVQAFERQNPGVRVELSFGSSGKFYTQIMQGLPADIFFSADAAFPKRLEEAGRTTPGALRLYAVGRVVVWVANAWAQQGLDPRRMGPRVLLDGRVTRVAIANPVHAPYGRAAVSLLERFGLIRPVREVAWEEMTEGVAAYYNLSVLRQGKPGFEFVYGENISQAAQLALSSTNVGILAFSIARSEAMQRAGVYWLAPLSSHLRLEQTYTILRGQDRPEVRRFYEYIATPEAHRVLRKYGFLLPGEKPEE</sequence>
<dbReference type="InterPro" id="IPR050682">
    <property type="entry name" value="ModA/WtpA"/>
</dbReference>
<dbReference type="SUPFAM" id="SSF53850">
    <property type="entry name" value="Periplasmic binding protein-like II"/>
    <property type="match status" value="1"/>
</dbReference>
<organism evidence="5 6">
    <name type="scientific">Meiothermus luteus</name>
    <dbReference type="NCBI Taxonomy" id="2026184"/>
    <lineage>
        <taxon>Bacteria</taxon>
        <taxon>Thermotogati</taxon>
        <taxon>Deinococcota</taxon>
        <taxon>Deinococci</taxon>
        <taxon>Thermales</taxon>
        <taxon>Thermaceae</taxon>
        <taxon>Meiothermus</taxon>
    </lineage>
</organism>
<dbReference type="RefSeq" id="WP_119359060.1">
    <property type="nucleotide sequence ID" value="NZ_QWKZ01000006.1"/>
</dbReference>
<feature type="binding site" evidence="4">
    <location>
        <position position="56"/>
    </location>
    <ligand>
        <name>molybdate</name>
        <dbReference type="ChEBI" id="CHEBI:36264"/>
    </ligand>
</feature>
<dbReference type="EMBL" id="QWKZ01000006">
    <property type="protein sequence ID" value="RIH89365.1"/>
    <property type="molecule type" value="Genomic_DNA"/>
</dbReference>
<gene>
    <name evidence="5" type="primary">modA</name>
    <name evidence="5" type="ORF">Mlute_00360</name>
</gene>
<dbReference type="GO" id="GO:0015689">
    <property type="term" value="P:molybdate ion transport"/>
    <property type="evidence" value="ECO:0007669"/>
    <property type="project" value="InterPro"/>
</dbReference>
<dbReference type="NCBIfam" id="TIGR01256">
    <property type="entry name" value="modA"/>
    <property type="match status" value="1"/>
</dbReference>
<dbReference type="PANTHER" id="PTHR30632:SF14">
    <property type="entry name" value="TUNGSTATE_MOLYBDATE_CHROMATE-BINDING PROTEIN MODA"/>
    <property type="match status" value="1"/>
</dbReference>
<protein>
    <submittedName>
        <fullName evidence="5">Molybdate-binding periplasmic protein</fullName>
    </submittedName>
</protein>
<keyword evidence="6" id="KW-1185">Reference proteome</keyword>
<accession>A0A399F0N3</accession>
<reference evidence="5 6" key="1">
    <citation type="submission" date="2018-08" db="EMBL/GenBank/DDBJ databases">
        <title>Meiothermus luteus KCTC 52599 genome sequencing project.</title>
        <authorList>
            <person name="Da Costa M.S."/>
            <person name="Albuquerque L."/>
            <person name="Raposo P."/>
            <person name="Froufe H.J.C."/>
            <person name="Barroso C.S."/>
            <person name="Egas C."/>
        </authorList>
    </citation>
    <scope>NUCLEOTIDE SEQUENCE [LARGE SCALE GENOMIC DNA]</scope>
    <source>
        <strain evidence="5 6">KCTC 52599</strain>
    </source>
</reference>
<evidence type="ECO:0000256" key="3">
    <source>
        <dbReference type="ARBA" id="ARBA00022729"/>
    </source>
</evidence>
<comment type="similarity">
    <text evidence="1">Belongs to the bacterial solute-binding protein ModA family.</text>
</comment>
<dbReference type="InterPro" id="IPR044084">
    <property type="entry name" value="AvModA-like_subst-bd"/>
</dbReference>
<keyword evidence="3" id="KW-0732">Signal</keyword>
<keyword evidence="4" id="KW-0500">Molybdenum</keyword>
<dbReference type="GO" id="GO:0046872">
    <property type="term" value="F:metal ion binding"/>
    <property type="evidence" value="ECO:0007669"/>
    <property type="project" value="UniProtKB-KW"/>
</dbReference>
<dbReference type="OrthoDB" id="9785015at2"/>
<evidence type="ECO:0000313" key="6">
    <source>
        <dbReference type="Proteomes" id="UP000265800"/>
    </source>
</evidence>
<dbReference type="Pfam" id="PF13531">
    <property type="entry name" value="SBP_bac_11"/>
    <property type="match status" value="1"/>
</dbReference>
<dbReference type="AlphaFoldDB" id="A0A399F0N3"/>
<dbReference type="CDD" id="cd13539">
    <property type="entry name" value="PBP2_AvModA"/>
    <property type="match status" value="1"/>
</dbReference>
<dbReference type="Gene3D" id="3.40.190.10">
    <property type="entry name" value="Periplasmic binding protein-like II"/>
    <property type="match status" value="2"/>
</dbReference>
<proteinExistence type="inferred from homology"/>
<evidence type="ECO:0000313" key="5">
    <source>
        <dbReference type="EMBL" id="RIH89365.1"/>
    </source>
</evidence>
<comment type="caution">
    <text evidence="5">The sequence shown here is derived from an EMBL/GenBank/DDBJ whole genome shotgun (WGS) entry which is preliminary data.</text>
</comment>
<dbReference type="InterPro" id="IPR005950">
    <property type="entry name" value="ModA"/>
</dbReference>
<name>A0A399F0N3_9DEIN</name>
<dbReference type="PANTHER" id="PTHR30632">
    <property type="entry name" value="MOLYBDATE-BINDING PERIPLASMIC PROTEIN"/>
    <property type="match status" value="1"/>
</dbReference>
<dbReference type="PIRSF" id="PIRSF004846">
    <property type="entry name" value="ModA"/>
    <property type="match status" value="1"/>
</dbReference>
<dbReference type="GO" id="GO:0030973">
    <property type="term" value="F:molybdate ion binding"/>
    <property type="evidence" value="ECO:0007669"/>
    <property type="project" value="InterPro"/>
</dbReference>